<sequence length="229" mass="25944">MLSEGNAKERAAVLCQWQRLRRSKRIPLSRYLQNQWPPPRDFVEVGPIASTSAAYRCLKQTCSTNEAAHTLHRASNIVLATQEKTRALLRACIKAPRVPPHSMAHTSRNAADMKQLQSILLLESGAGGPPAGSDADLWRQHPTLTALDSRYRADGERHVEKELCMRDTRVRNDRMLVASLWRRAKPTPLISAQQVIIKRRQLLCHWMRGKPSPTFYCLRLNVTGHTISL</sequence>
<dbReference type="AlphaFoldDB" id="A0AAV7PIW6"/>
<keyword evidence="2" id="KW-1185">Reference proteome</keyword>
<proteinExistence type="predicted"/>
<evidence type="ECO:0000313" key="1">
    <source>
        <dbReference type="EMBL" id="KAJ1127301.1"/>
    </source>
</evidence>
<comment type="caution">
    <text evidence="1">The sequence shown here is derived from an EMBL/GenBank/DDBJ whole genome shotgun (WGS) entry which is preliminary data.</text>
</comment>
<name>A0AAV7PIW6_PLEWA</name>
<gene>
    <name evidence="1" type="ORF">NDU88_005704</name>
</gene>
<reference evidence="1" key="1">
    <citation type="journal article" date="2022" name="bioRxiv">
        <title>Sequencing and chromosome-scale assembly of the giantPleurodeles waltlgenome.</title>
        <authorList>
            <person name="Brown T."/>
            <person name="Elewa A."/>
            <person name="Iarovenko S."/>
            <person name="Subramanian E."/>
            <person name="Araus A.J."/>
            <person name="Petzold A."/>
            <person name="Susuki M."/>
            <person name="Suzuki K.-i.T."/>
            <person name="Hayashi T."/>
            <person name="Toyoda A."/>
            <person name="Oliveira C."/>
            <person name="Osipova E."/>
            <person name="Leigh N.D."/>
            <person name="Simon A."/>
            <person name="Yun M.H."/>
        </authorList>
    </citation>
    <scope>NUCLEOTIDE SEQUENCE</scope>
    <source>
        <strain evidence="1">20211129_DDA</strain>
        <tissue evidence="1">Liver</tissue>
    </source>
</reference>
<organism evidence="1 2">
    <name type="scientific">Pleurodeles waltl</name>
    <name type="common">Iberian ribbed newt</name>
    <dbReference type="NCBI Taxonomy" id="8319"/>
    <lineage>
        <taxon>Eukaryota</taxon>
        <taxon>Metazoa</taxon>
        <taxon>Chordata</taxon>
        <taxon>Craniata</taxon>
        <taxon>Vertebrata</taxon>
        <taxon>Euteleostomi</taxon>
        <taxon>Amphibia</taxon>
        <taxon>Batrachia</taxon>
        <taxon>Caudata</taxon>
        <taxon>Salamandroidea</taxon>
        <taxon>Salamandridae</taxon>
        <taxon>Pleurodelinae</taxon>
        <taxon>Pleurodeles</taxon>
    </lineage>
</organism>
<accession>A0AAV7PIW6</accession>
<dbReference type="Proteomes" id="UP001066276">
    <property type="component" value="Chromosome 7"/>
</dbReference>
<evidence type="ECO:0000313" key="2">
    <source>
        <dbReference type="Proteomes" id="UP001066276"/>
    </source>
</evidence>
<protein>
    <submittedName>
        <fullName evidence="1">Uncharacterized protein</fullName>
    </submittedName>
</protein>
<dbReference type="EMBL" id="JANPWB010000011">
    <property type="protein sequence ID" value="KAJ1127301.1"/>
    <property type="molecule type" value="Genomic_DNA"/>
</dbReference>